<dbReference type="AlphaFoldDB" id="A0A8D2KS35"/>
<accession>A0A8D2KS35</accession>
<keyword evidence="2" id="KW-1185">Reference proteome</keyword>
<name>A0A8D2KS35_VARKO</name>
<reference evidence="1" key="2">
    <citation type="submission" date="2025-09" db="UniProtKB">
        <authorList>
            <consortium name="Ensembl"/>
        </authorList>
    </citation>
    <scope>IDENTIFICATION</scope>
</reference>
<proteinExistence type="predicted"/>
<evidence type="ECO:0000313" key="1">
    <source>
        <dbReference type="Ensembl" id="ENSVKKP00000003132.1"/>
    </source>
</evidence>
<organism evidence="1 2">
    <name type="scientific">Varanus komodoensis</name>
    <name type="common">Komodo dragon</name>
    <dbReference type="NCBI Taxonomy" id="61221"/>
    <lineage>
        <taxon>Eukaryota</taxon>
        <taxon>Metazoa</taxon>
        <taxon>Chordata</taxon>
        <taxon>Craniata</taxon>
        <taxon>Vertebrata</taxon>
        <taxon>Euteleostomi</taxon>
        <taxon>Lepidosauria</taxon>
        <taxon>Squamata</taxon>
        <taxon>Bifurcata</taxon>
        <taxon>Unidentata</taxon>
        <taxon>Episquamata</taxon>
        <taxon>Toxicofera</taxon>
        <taxon>Anguimorpha</taxon>
        <taxon>Paleoanguimorpha</taxon>
        <taxon>Varanoidea</taxon>
        <taxon>Varanidae</taxon>
        <taxon>Varanus</taxon>
    </lineage>
</organism>
<evidence type="ECO:0000313" key="2">
    <source>
        <dbReference type="Proteomes" id="UP000694545"/>
    </source>
</evidence>
<dbReference type="Ensembl" id="ENSVKKT00000003221.1">
    <property type="protein sequence ID" value="ENSVKKP00000003132.1"/>
    <property type="gene ID" value="ENSVKKG00000002419.1"/>
</dbReference>
<protein>
    <submittedName>
        <fullName evidence="1">Uncharacterized protein</fullName>
    </submittedName>
</protein>
<dbReference type="Proteomes" id="UP000694545">
    <property type="component" value="Unplaced"/>
</dbReference>
<sequence length="119" mass="12634">MEFKSLPICGVASIVWGQIHSSSLTNFSGVLVEQVAHPDARSAAFHDRIRHSGSGGINHGDEACKAESAGGKVHFLRIKGVAAWKLILWKVEVAEPCGQTRIGLKSLPSTAHRGAALDP</sequence>
<reference evidence="1" key="1">
    <citation type="submission" date="2025-08" db="UniProtKB">
        <authorList>
            <consortium name="Ensembl"/>
        </authorList>
    </citation>
    <scope>IDENTIFICATION</scope>
</reference>